<evidence type="ECO:0000313" key="1">
    <source>
        <dbReference type="EMBL" id="AQK85176.1"/>
    </source>
</evidence>
<name>A0A1D6M1Q8_MAIZE</name>
<dbReference type="GO" id="GO:0003746">
    <property type="term" value="F:translation elongation factor activity"/>
    <property type="evidence" value="ECO:0007669"/>
    <property type="project" value="UniProtKB-KW"/>
</dbReference>
<dbReference type="InParanoid" id="A0A1D6M1Q8"/>
<reference evidence="1" key="1">
    <citation type="submission" date="2015-12" db="EMBL/GenBank/DDBJ databases">
        <title>Update maize B73 reference genome by single molecule sequencing technologies.</title>
        <authorList>
            <consortium name="Maize Genome Sequencing Project"/>
            <person name="Ware D."/>
        </authorList>
    </citation>
    <scope>NUCLEOTIDE SEQUENCE</scope>
    <source>
        <tissue evidence="1">Seedling</tissue>
    </source>
</reference>
<keyword evidence="1" id="KW-0251">Elongation factor</keyword>
<protein>
    <submittedName>
        <fullName evidence="1">Putative translation elongation factor Tu family protein</fullName>
    </submittedName>
</protein>
<organism evidence="1">
    <name type="scientific">Zea mays</name>
    <name type="common">Maize</name>
    <dbReference type="NCBI Taxonomy" id="4577"/>
    <lineage>
        <taxon>Eukaryota</taxon>
        <taxon>Viridiplantae</taxon>
        <taxon>Streptophyta</taxon>
        <taxon>Embryophyta</taxon>
        <taxon>Tracheophyta</taxon>
        <taxon>Spermatophyta</taxon>
        <taxon>Magnoliopsida</taxon>
        <taxon>Liliopsida</taxon>
        <taxon>Poales</taxon>
        <taxon>Poaceae</taxon>
        <taxon>PACMAD clade</taxon>
        <taxon>Panicoideae</taxon>
        <taxon>Andropogonodae</taxon>
        <taxon>Andropogoneae</taxon>
        <taxon>Tripsacinae</taxon>
        <taxon>Zea</taxon>
    </lineage>
</organism>
<proteinExistence type="predicted"/>
<dbReference type="EMBL" id="CM000782">
    <property type="protein sequence ID" value="AQK85176.1"/>
    <property type="molecule type" value="Genomic_DNA"/>
</dbReference>
<gene>
    <name evidence="1" type="ORF">ZEAMMB73_Zm00001d037906</name>
</gene>
<keyword evidence="1" id="KW-0648">Protein biosynthesis</keyword>
<accession>A0A1D6M1Q8</accession>
<sequence length="11" mass="1398">MFVTFESYGMW</sequence>